<keyword evidence="1" id="KW-1133">Transmembrane helix</keyword>
<evidence type="ECO:0000313" key="2">
    <source>
        <dbReference type="EMBL" id="MBK9980945.1"/>
    </source>
</evidence>
<gene>
    <name evidence="2" type="ORF">IPP15_00735</name>
</gene>
<evidence type="ECO:0008006" key="4">
    <source>
        <dbReference type="Google" id="ProtNLM"/>
    </source>
</evidence>
<name>A0A9D7SSH3_9BACT</name>
<feature type="transmembrane region" description="Helical" evidence="1">
    <location>
        <begin position="7"/>
        <end position="31"/>
    </location>
</feature>
<feature type="transmembrane region" description="Helical" evidence="1">
    <location>
        <begin position="125"/>
        <end position="146"/>
    </location>
</feature>
<comment type="caution">
    <text evidence="2">The sequence shown here is derived from an EMBL/GenBank/DDBJ whole genome shotgun (WGS) entry which is preliminary data.</text>
</comment>
<feature type="transmembrane region" description="Helical" evidence="1">
    <location>
        <begin position="153"/>
        <end position="170"/>
    </location>
</feature>
<proteinExistence type="predicted"/>
<dbReference type="Proteomes" id="UP000808337">
    <property type="component" value="Unassembled WGS sequence"/>
</dbReference>
<keyword evidence="1" id="KW-0812">Transmembrane</keyword>
<feature type="transmembrane region" description="Helical" evidence="1">
    <location>
        <begin position="70"/>
        <end position="89"/>
    </location>
</feature>
<feature type="transmembrane region" description="Helical" evidence="1">
    <location>
        <begin position="101"/>
        <end position="119"/>
    </location>
</feature>
<protein>
    <recommendedName>
        <fullName evidence="4">DUF998 domain-containing protein</fullName>
    </recommendedName>
</protein>
<organism evidence="2 3">
    <name type="scientific">Candidatus Opimibacter skivensis</name>
    <dbReference type="NCBI Taxonomy" id="2982028"/>
    <lineage>
        <taxon>Bacteria</taxon>
        <taxon>Pseudomonadati</taxon>
        <taxon>Bacteroidota</taxon>
        <taxon>Saprospiria</taxon>
        <taxon>Saprospirales</taxon>
        <taxon>Saprospiraceae</taxon>
        <taxon>Candidatus Opimibacter</taxon>
    </lineage>
</organism>
<accession>A0A9D7SSH3</accession>
<evidence type="ECO:0000313" key="3">
    <source>
        <dbReference type="Proteomes" id="UP000808337"/>
    </source>
</evidence>
<keyword evidence="1" id="KW-0472">Membrane</keyword>
<dbReference type="AlphaFoldDB" id="A0A9D7SSH3"/>
<reference evidence="2 3" key="1">
    <citation type="submission" date="2020-10" db="EMBL/GenBank/DDBJ databases">
        <title>Connecting structure to function with the recovery of over 1000 high-quality activated sludge metagenome-assembled genomes encoding full-length rRNA genes using long-read sequencing.</title>
        <authorList>
            <person name="Singleton C.M."/>
            <person name="Petriglieri F."/>
            <person name="Kristensen J.M."/>
            <person name="Kirkegaard R.H."/>
            <person name="Michaelsen T.Y."/>
            <person name="Andersen M.H."/>
            <person name="Karst S.M."/>
            <person name="Dueholm M.S."/>
            <person name="Nielsen P.H."/>
            <person name="Albertsen M."/>
        </authorList>
    </citation>
    <scope>NUCLEOTIDE SEQUENCE [LARGE SCALE GENOMIC DNA]</scope>
    <source>
        <strain evidence="2">Ribe_18-Q3-R11-54_MAXAC.273</strain>
    </source>
</reference>
<dbReference type="EMBL" id="JADKGY010000001">
    <property type="protein sequence ID" value="MBK9980945.1"/>
    <property type="molecule type" value="Genomic_DNA"/>
</dbReference>
<feature type="transmembrane region" description="Helical" evidence="1">
    <location>
        <begin position="182"/>
        <end position="203"/>
    </location>
</feature>
<evidence type="ECO:0000256" key="1">
    <source>
        <dbReference type="SAM" id="Phobius"/>
    </source>
</evidence>
<sequence length="213" mass="24035">MTRKLNSFWLLIPVFGTLLFVVLYIIATLYYPGGSQADKNSIGFDWANNYWCTLLNDNAINGQRNGAKPIAMAGMFILCATLTFFWIRIPKFLAPGKLIRLSTQISGTLAMFVAFFLFTTIDHDLITNIASFFGLIAIAGTLAGLYKNKWYGLLALGLVNLIFVGLNNYAYRTEGMLMYLPVVQKISFACFLIWICAIDIHLYRNYPLTSDFQ</sequence>